<dbReference type="SUPFAM" id="SSF51905">
    <property type="entry name" value="FAD/NAD(P)-binding domain"/>
    <property type="match status" value="1"/>
</dbReference>
<organism evidence="1 2">
    <name type="scientific">Linnemannia schmuckeri</name>
    <dbReference type="NCBI Taxonomy" id="64567"/>
    <lineage>
        <taxon>Eukaryota</taxon>
        <taxon>Fungi</taxon>
        <taxon>Fungi incertae sedis</taxon>
        <taxon>Mucoromycota</taxon>
        <taxon>Mortierellomycotina</taxon>
        <taxon>Mortierellomycetes</taxon>
        <taxon>Mortierellales</taxon>
        <taxon>Mortierellaceae</taxon>
        <taxon>Linnemannia</taxon>
    </lineage>
</organism>
<dbReference type="InterPro" id="IPR036188">
    <property type="entry name" value="FAD/NAD-bd_sf"/>
</dbReference>
<dbReference type="OrthoDB" id="655030at2759"/>
<dbReference type="Proteomes" id="UP000748756">
    <property type="component" value="Unassembled WGS sequence"/>
</dbReference>
<reference evidence="1" key="1">
    <citation type="journal article" date="2020" name="Fungal Divers.">
        <title>Resolving the Mortierellaceae phylogeny through synthesis of multi-gene phylogenetics and phylogenomics.</title>
        <authorList>
            <person name="Vandepol N."/>
            <person name="Liber J."/>
            <person name="Desiro A."/>
            <person name="Na H."/>
            <person name="Kennedy M."/>
            <person name="Barry K."/>
            <person name="Grigoriev I.V."/>
            <person name="Miller A.N."/>
            <person name="O'Donnell K."/>
            <person name="Stajich J.E."/>
            <person name="Bonito G."/>
        </authorList>
    </citation>
    <scope>NUCLEOTIDE SEQUENCE</scope>
    <source>
        <strain evidence="1">NRRL 6426</strain>
    </source>
</reference>
<keyword evidence="2" id="KW-1185">Reference proteome</keyword>
<protein>
    <submittedName>
        <fullName evidence="1">Uncharacterized protein</fullName>
    </submittedName>
</protein>
<name>A0A9P5S3F3_9FUNG</name>
<evidence type="ECO:0000313" key="1">
    <source>
        <dbReference type="EMBL" id="KAF9151721.1"/>
    </source>
</evidence>
<dbReference type="Gene3D" id="3.50.50.60">
    <property type="entry name" value="FAD/NAD(P)-binding domain"/>
    <property type="match status" value="1"/>
</dbReference>
<dbReference type="AlphaFoldDB" id="A0A9P5S3F3"/>
<sequence length="164" mass="18503">MTLTTKENTVCFVIIQFLTTETSKDNDVFRSSEWGPEAVQAMCDEVRHFPIISGGNDDRSRKKLTLGDLFDLAPNEYMSKVMLEEKLNPSGGAGATNAIHDAIVLANYIHAFPDHPITDEIEATFKAYQDERIEWVQSTFETSQTFRSMVDKGHNNNNNVNQQV</sequence>
<comment type="caution">
    <text evidence="1">The sequence shown here is derived from an EMBL/GenBank/DDBJ whole genome shotgun (WGS) entry which is preliminary data.</text>
</comment>
<evidence type="ECO:0000313" key="2">
    <source>
        <dbReference type="Proteomes" id="UP000748756"/>
    </source>
</evidence>
<gene>
    <name evidence="1" type="ORF">BG015_006296</name>
</gene>
<proteinExistence type="predicted"/>
<accession>A0A9P5S3F3</accession>
<dbReference type="EMBL" id="JAAAUQ010000299">
    <property type="protein sequence ID" value="KAF9151721.1"/>
    <property type="molecule type" value="Genomic_DNA"/>
</dbReference>